<proteinExistence type="inferred from homology"/>
<keyword evidence="4 7" id="KW-0560">Oxidoreductase</keyword>
<gene>
    <name evidence="9" type="ORF">FD13_GL000026</name>
</gene>
<dbReference type="InterPro" id="IPR000889">
    <property type="entry name" value="Glutathione_peroxidase"/>
</dbReference>
<dbReference type="PROSITE" id="PS00460">
    <property type="entry name" value="GLUTATHIONE_PEROXID_1"/>
    <property type="match status" value="1"/>
</dbReference>
<sequence length="157" mass="17535">MTTVYDFSETEMGGKTIDLKDYEGKVVLIVNTASKCGFTPQFKGLESLYKKYHDQGLEVLGLPSNQFKQELDSDEAASEFCQMHYGVTFPITTRVAVNGDDEDALFTYLKDASGEGDIEWNFTKFLVGRDGQLVSRFTPDTEPESFEADIVKALDAK</sequence>
<dbReference type="EMBL" id="AYZH01000001">
    <property type="protein sequence ID" value="KRN03247.1"/>
    <property type="molecule type" value="Genomic_DNA"/>
</dbReference>
<dbReference type="Gene3D" id="3.40.30.10">
    <property type="entry name" value="Glutaredoxin"/>
    <property type="match status" value="1"/>
</dbReference>
<dbReference type="InterPro" id="IPR013766">
    <property type="entry name" value="Thioredoxin_domain"/>
</dbReference>
<dbReference type="PROSITE" id="PS51352">
    <property type="entry name" value="THIOREDOXIN_2"/>
    <property type="match status" value="1"/>
</dbReference>
<dbReference type="Proteomes" id="UP000051589">
    <property type="component" value="Unassembled WGS sequence"/>
</dbReference>
<dbReference type="OrthoDB" id="9789406at2"/>
<reference evidence="9 10" key="1">
    <citation type="journal article" date="2015" name="Genome Announc.">
        <title>Expanding the biotechnology potential of lactobacilli through comparative genomics of 213 strains and associated genera.</title>
        <authorList>
            <person name="Sun Z."/>
            <person name="Harris H.M."/>
            <person name="McCann A."/>
            <person name="Guo C."/>
            <person name="Argimon S."/>
            <person name="Zhang W."/>
            <person name="Yang X."/>
            <person name="Jeffery I.B."/>
            <person name="Cooney J.C."/>
            <person name="Kagawa T.F."/>
            <person name="Liu W."/>
            <person name="Song Y."/>
            <person name="Salvetti E."/>
            <person name="Wrobel A."/>
            <person name="Rasinkangas P."/>
            <person name="Parkhill J."/>
            <person name="Rea M.C."/>
            <person name="O'Sullivan O."/>
            <person name="Ritari J."/>
            <person name="Douillard F.P."/>
            <person name="Paul Ross R."/>
            <person name="Yang R."/>
            <person name="Briner A.E."/>
            <person name="Felis G.E."/>
            <person name="de Vos W.M."/>
            <person name="Barrangou R."/>
            <person name="Klaenhammer T.R."/>
            <person name="Caufield P.W."/>
            <person name="Cui Y."/>
            <person name="Zhang H."/>
            <person name="O'Toole P.W."/>
        </authorList>
    </citation>
    <scope>NUCLEOTIDE SEQUENCE [LARGE SCALE GENOMIC DNA]</scope>
    <source>
        <strain evidence="9 10">DSM 21775</strain>
    </source>
</reference>
<name>A0A0R2DGM9_9LACO</name>
<keyword evidence="10" id="KW-1185">Reference proteome</keyword>
<dbReference type="InterPro" id="IPR029759">
    <property type="entry name" value="GPX_AS"/>
</dbReference>
<dbReference type="FunFam" id="3.40.30.10:FF:000010">
    <property type="entry name" value="Glutathione peroxidase"/>
    <property type="match status" value="1"/>
</dbReference>
<dbReference type="RefSeq" id="WP_061775701.1">
    <property type="nucleotide sequence ID" value="NZ_AYZH01000001.1"/>
</dbReference>
<evidence type="ECO:0000313" key="9">
    <source>
        <dbReference type="EMBL" id="KRN03247.1"/>
    </source>
</evidence>
<comment type="catalytic activity">
    <reaction evidence="1">
        <text>2 glutathione + H2O2 = glutathione disulfide + 2 H2O</text>
        <dbReference type="Rhea" id="RHEA:16833"/>
        <dbReference type="ChEBI" id="CHEBI:15377"/>
        <dbReference type="ChEBI" id="CHEBI:16240"/>
        <dbReference type="ChEBI" id="CHEBI:57925"/>
        <dbReference type="ChEBI" id="CHEBI:58297"/>
        <dbReference type="EC" id="1.11.1.9"/>
    </reaction>
</comment>
<dbReference type="PATRIC" id="fig|1423803.3.peg.25"/>
<comment type="similarity">
    <text evidence="2 7">Belongs to the glutathione peroxidase family.</text>
</comment>
<evidence type="ECO:0000256" key="6">
    <source>
        <dbReference type="PIRSR" id="PIRSR000303-1"/>
    </source>
</evidence>
<dbReference type="STRING" id="1423803.FD13_GL000026"/>
<evidence type="ECO:0000259" key="8">
    <source>
        <dbReference type="PROSITE" id="PS51352"/>
    </source>
</evidence>
<feature type="domain" description="Thioredoxin" evidence="8">
    <location>
        <begin position="1"/>
        <end position="156"/>
    </location>
</feature>
<comment type="caution">
    <text evidence="9">The sequence shown here is derived from an EMBL/GenBank/DDBJ whole genome shotgun (WGS) entry which is preliminary data.</text>
</comment>
<evidence type="ECO:0000256" key="1">
    <source>
        <dbReference type="ARBA" id="ARBA00000217"/>
    </source>
</evidence>
<evidence type="ECO:0000256" key="4">
    <source>
        <dbReference type="ARBA" id="ARBA00023002"/>
    </source>
</evidence>
<dbReference type="PANTHER" id="PTHR11592:SF78">
    <property type="entry name" value="GLUTATHIONE PEROXIDASE"/>
    <property type="match status" value="1"/>
</dbReference>
<dbReference type="AlphaFoldDB" id="A0A0R2DGM9"/>
<dbReference type="SUPFAM" id="SSF52833">
    <property type="entry name" value="Thioredoxin-like"/>
    <property type="match status" value="1"/>
</dbReference>
<dbReference type="PIRSF" id="PIRSF000303">
    <property type="entry name" value="Glutathion_perox"/>
    <property type="match status" value="1"/>
</dbReference>
<keyword evidence="3 7" id="KW-0575">Peroxidase</keyword>
<evidence type="ECO:0000256" key="2">
    <source>
        <dbReference type="ARBA" id="ARBA00006926"/>
    </source>
</evidence>
<dbReference type="PANTHER" id="PTHR11592">
    <property type="entry name" value="GLUTATHIONE PEROXIDASE"/>
    <property type="match status" value="1"/>
</dbReference>
<accession>A0A0R2DGM9</accession>
<dbReference type="GO" id="GO:0004602">
    <property type="term" value="F:glutathione peroxidase activity"/>
    <property type="evidence" value="ECO:0007669"/>
    <property type="project" value="UniProtKB-EC"/>
</dbReference>
<evidence type="ECO:0000256" key="7">
    <source>
        <dbReference type="RuleBase" id="RU000499"/>
    </source>
</evidence>
<dbReference type="InterPro" id="IPR036249">
    <property type="entry name" value="Thioredoxin-like_sf"/>
</dbReference>
<evidence type="ECO:0000256" key="3">
    <source>
        <dbReference type="ARBA" id="ARBA00022559"/>
    </source>
</evidence>
<dbReference type="CDD" id="cd00340">
    <property type="entry name" value="GSH_Peroxidase"/>
    <property type="match status" value="1"/>
</dbReference>
<dbReference type="Pfam" id="PF00255">
    <property type="entry name" value="GSHPx"/>
    <property type="match status" value="1"/>
</dbReference>
<feature type="active site" evidence="6">
    <location>
        <position position="36"/>
    </location>
</feature>
<organism evidence="9 10">
    <name type="scientific">Levilactobacillus senmaizukei DSM 21775 = NBRC 103853</name>
    <dbReference type="NCBI Taxonomy" id="1423803"/>
    <lineage>
        <taxon>Bacteria</taxon>
        <taxon>Bacillati</taxon>
        <taxon>Bacillota</taxon>
        <taxon>Bacilli</taxon>
        <taxon>Lactobacillales</taxon>
        <taxon>Lactobacillaceae</taxon>
        <taxon>Levilactobacillus</taxon>
    </lineage>
</organism>
<dbReference type="PRINTS" id="PR01011">
    <property type="entry name" value="GLUTPROXDASE"/>
</dbReference>
<protein>
    <recommendedName>
        <fullName evidence="5 7">Glutathione peroxidase</fullName>
    </recommendedName>
</protein>
<evidence type="ECO:0000313" key="10">
    <source>
        <dbReference type="Proteomes" id="UP000051589"/>
    </source>
</evidence>
<dbReference type="PROSITE" id="PS51355">
    <property type="entry name" value="GLUTATHIONE_PEROXID_3"/>
    <property type="match status" value="1"/>
</dbReference>
<evidence type="ECO:0000256" key="5">
    <source>
        <dbReference type="ARBA" id="ARBA00069346"/>
    </source>
</evidence>
<dbReference type="GO" id="GO:0034599">
    <property type="term" value="P:cellular response to oxidative stress"/>
    <property type="evidence" value="ECO:0007669"/>
    <property type="project" value="TreeGrafter"/>
</dbReference>